<evidence type="ECO:0000313" key="2">
    <source>
        <dbReference type="Proteomes" id="UP001054252"/>
    </source>
</evidence>
<comment type="caution">
    <text evidence="1">The sequence shown here is derived from an EMBL/GenBank/DDBJ whole genome shotgun (WGS) entry which is preliminary data.</text>
</comment>
<evidence type="ECO:0000313" key="1">
    <source>
        <dbReference type="EMBL" id="GKV46632.1"/>
    </source>
</evidence>
<dbReference type="Proteomes" id="UP001054252">
    <property type="component" value="Unassembled WGS sequence"/>
</dbReference>
<name>A0AAV5MDT2_9ROSI</name>
<proteinExistence type="predicted"/>
<protein>
    <submittedName>
        <fullName evidence="1">Uncharacterized protein</fullName>
    </submittedName>
</protein>
<sequence length="40" mass="4613">MSRNKCICLLDTPSLETSLFVVWMQKKYGSLLDGLVVYIF</sequence>
<keyword evidence="2" id="KW-1185">Reference proteome</keyword>
<reference evidence="1 2" key="1">
    <citation type="journal article" date="2021" name="Commun. Biol.">
        <title>The genome of Shorea leprosula (Dipterocarpaceae) highlights the ecological relevance of drought in aseasonal tropical rainforests.</title>
        <authorList>
            <person name="Ng K.K.S."/>
            <person name="Kobayashi M.J."/>
            <person name="Fawcett J.A."/>
            <person name="Hatakeyama M."/>
            <person name="Paape T."/>
            <person name="Ng C.H."/>
            <person name="Ang C.C."/>
            <person name="Tnah L.H."/>
            <person name="Lee C.T."/>
            <person name="Nishiyama T."/>
            <person name="Sese J."/>
            <person name="O'Brien M.J."/>
            <person name="Copetti D."/>
            <person name="Mohd Noor M.I."/>
            <person name="Ong R.C."/>
            <person name="Putra M."/>
            <person name="Sireger I.Z."/>
            <person name="Indrioko S."/>
            <person name="Kosugi Y."/>
            <person name="Izuno A."/>
            <person name="Isagi Y."/>
            <person name="Lee S.L."/>
            <person name="Shimizu K.K."/>
        </authorList>
    </citation>
    <scope>NUCLEOTIDE SEQUENCE [LARGE SCALE GENOMIC DNA]</scope>
    <source>
        <strain evidence="1">214</strain>
    </source>
</reference>
<dbReference type="AlphaFoldDB" id="A0AAV5MDT2"/>
<organism evidence="1 2">
    <name type="scientific">Rubroshorea leprosula</name>
    <dbReference type="NCBI Taxonomy" id="152421"/>
    <lineage>
        <taxon>Eukaryota</taxon>
        <taxon>Viridiplantae</taxon>
        <taxon>Streptophyta</taxon>
        <taxon>Embryophyta</taxon>
        <taxon>Tracheophyta</taxon>
        <taxon>Spermatophyta</taxon>
        <taxon>Magnoliopsida</taxon>
        <taxon>eudicotyledons</taxon>
        <taxon>Gunneridae</taxon>
        <taxon>Pentapetalae</taxon>
        <taxon>rosids</taxon>
        <taxon>malvids</taxon>
        <taxon>Malvales</taxon>
        <taxon>Dipterocarpaceae</taxon>
        <taxon>Rubroshorea</taxon>
    </lineage>
</organism>
<dbReference type="EMBL" id="BPVZ01000212">
    <property type="protein sequence ID" value="GKV46632.1"/>
    <property type="molecule type" value="Genomic_DNA"/>
</dbReference>
<gene>
    <name evidence="1" type="ORF">SLEP1_g53607</name>
</gene>
<accession>A0AAV5MDT2</accession>